<evidence type="ECO:0000313" key="8">
    <source>
        <dbReference type="Proteomes" id="UP000217930"/>
    </source>
</evidence>
<dbReference type="RefSeq" id="WP_002248283.1">
    <property type="nucleotide sequence ID" value="NZ_CP009420.1"/>
</dbReference>
<evidence type="ECO:0000313" key="5">
    <source>
        <dbReference type="EMBL" id="RQK76211.1"/>
    </source>
</evidence>
<protein>
    <submittedName>
        <fullName evidence="2">Phage associated protein</fullName>
    </submittedName>
</protein>
<feature type="compositionally biased region" description="Basic and acidic residues" evidence="1">
    <location>
        <begin position="57"/>
        <end position="67"/>
    </location>
</feature>
<dbReference type="EMBL" id="FFEF01000028">
    <property type="protein sequence ID" value="CWU29517.1"/>
    <property type="molecule type" value="Genomic_DNA"/>
</dbReference>
<dbReference type="EMBL" id="CP012393">
    <property type="protein sequence ID" value="ANW91520.1"/>
    <property type="molecule type" value="Genomic_DNA"/>
</dbReference>
<proteinExistence type="predicted"/>
<evidence type="ECO:0000313" key="3">
    <source>
        <dbReference type="EMBL" id="CWU29517.1"/>
    </source>
</evidence>
<reference evidence="5 9" key="4">
    <citation type="submission" date="2017-09" db="EMBL/GenBank/DDBJ databases">
        <title>Phenotypic and genotypic characterization of Colombian isolates of Neisseria meningitidis recovered from invasive disease.</title>
        <authorList>
            <person name="Duarte C."/>
            <person name="Gabastou J.M."/>
            <person name="Moreno J."/>
        </authorList>
    </citation>
    <scope>NUCLEOTIDE SEQUENCE [LARGE SCALE GENOMIC DNA]</scope>
    <source>
        <strain evidence="5 9">INS-Nm1012</strain>
    </source>
</reference>
<reference evidence="3 6" key="2">
    <citation type="submission" date="2016-02" db="EMBL/GenBank/DDBJ databases">
        <authorList>
            <consortium name="Pathogen Informatics"/>
        </authorList>
    </citation>
    <scope>NUCLEOTIDE SEQUENCE [LARGE SCALE GENOMIC DNA]</scope>
    <source>
        <strain evidence="3 6">2842STDY5881531</strain>
    </source>
</reference>
<reference evidence="4 8" key="3">
    <citation type="journal article" date="2017" name="Clin. Infect. Dis.">
        <title>Increased Risk for Meningococcal Disease among Men who have Sex with Men in the United States, 2012-2015.</title>
        <authorList>
            <person name="Folaranmi T.A."/>
            <person name="Kretz C.B."/>
            <person name="Kamiya H."/>
            <person name="MacNeil J.R."/>
            <person name="Whaley M.J."/>
            <person name="Blain A."/>
            <person name="Antwi M."/>
            <person name="Dorsinville M."/>
            <person name="Pacilli M."/>
            <person name="Smith S."/>
            <person name="Civen R."/>
            <person name="Ngo V."/>
            <person name="Winter K."/>
            <person name="Harriman K."/>
            <person name="Wang X."/>
            <person name="Bowen V.B."/>
            <person name="Patel M."/>
            <person name="Martin S."/>
            <person name="Misegades L."/>
            <person name="Meyer S.A."/>
        </authorList>
    </citation>
    <scope>NUCLEOTIDE SEQUENCE [LARGE SCALE GENOMIC DNA]</scope>
    <source>
        <strain evidence="4 8">M26503</strain>
    </source>
</reference>
<dbReference type="EMBL" id="NTLY01000002">
    <property type="protein sequence ID" value="PBJ88405.1"/>
    <property type="molecule type" value="Genomic_DNA"/>
</dbReference>
<dbReference type="Proteomes" id="UP000283666">
    <property type="component" value="Unassembled WGS sequence"/>
</dbReference>
<dbReference type="Proteomes" id="UP000069876">
    <property type="component" value="Unassembled WGS sequence"/>
</dbReference>
<feature type="region of interest" description="Disordered" evidence="1">
    <location>
        <begin position="1"/>
        <end position="171"/>
    </location>
</feature>
<feature type="compositionally biased region" description="Basic and acidic residues" evidence="1">
    <location>
        <begin position="1"/>
        <end position="13"/>
    </location>
</feature>
<dbReference type="EMBL" id="NWZY01000045">
    <property type="protein sequence ID" value="RQK76211.1"/>
    <property type="molecule type" value="Genomic_DNA"/>
</dbReference>
<evidence type="ECO:0000313" key="7">
    <source>
        <dbReference type="Proteomes" id="UP000092966"/>
    </source>
</evidence>
<evidence type="ECO:0000313" key="6">
    <source>
        <dbReference type="Proteomes" id="UP000069876"/>
    </source>
</evidence>
<evidence type="ECO:0000256" key="1">
    <source>
        <dbReference type="SAM" id="MobiDB-lite"/>
    </source>
</evidence>
<dbReference type="Proteomes" id="UP000217930">
    <property type="component" value="Unassembled WGS sequence"/>
</dbReference>
<organism evidence="5 9">
    <name type="scientific">Neisseria meningitidis</name>
    <dbReference type="NCBI Taxonomy" id="487"/>
    <lineage>
        <taxon>Bacteria</taxon>
        <taxon>Pseudomonadati</taxon>
        <taxon>Pseudomonadota</taxon>
        <taxon>Betaproteobacteria</taxon>
        <taxon>Neisseriales</taxon>
        <taxon>Neisseriaceae</taxon>
        <taxon>Neisseria</taxon>
    </lineage>
</organism>
<name>A0A0Y5QLC2_NEIME</name>
<dbReference type="Proteomes" id="UP000092966">
    <property type="component" value="Chromosome"/>
</dbReference>
<evidence type="ECO:0000313" key="9">
    <source>
        <dbReference type="Proteomes" id="UP000283666"/>
    </source>
</evidence>
<sequence length="171" mass="19692">MIESIEKPQESIRKNRNPHRVIPAKAGIQKRNATGIYRKKQKPPPRHSRAGGNPETQRGRTLSEKTETLTTVIPAQAGIQKRNATGIYQKKQKPHRPSFPQKRESSNTTQQEFIGKNRNPHRPSFPQKRESSNRKTTGIYQQKQKPPPPSFPQKRESRPVGTETYRIKQFP</sequence>
<accession>A0A0Y5QLC2</accession>
<gene>
    <name evidence="4" type="ORF">CNQ34_11715</name>
    <name evidence="5" type="ORF">COH52_11735</name>
    <name evidence="2" type="ORF">DE8555_0959</name>
    <name evidence="3" type="ORF">ERS514851_01799</name>
</gene>
<reference evidence="2 7" key="1">
    <citation type="submission" date="2015-07" db="EMBL/GenBank/DDBJ databases">
        <title>Comparative genome sequencing reveals within-host evolution of Neisseria meningitidis during.</title>
        <authorList>
            <person name="Klughammer J."/>
            <person name="Dittrich M."/>
            <person name="Mueller T."/>
            <person name="Blom J."/>
            <person name="Goesmann A."/>
            <person name="Vogel U."/>
            <person name="Frosch M."/>
            <person name="Bock C."/>
            <person name="Schoen C."/>
        </authorList>
    </citation>
    <scope>NUCLEOTIDE SEQUENCE [LARGE SCALE GENOMIC DNA]</scope>
    <source>
        <strain evidence="2 7">DE8555</strain>
    </source>
</reference>
<evidence type="ECO:0000313" key="4">
    <source>
        <dbReference type="EMBL" id="PBJ88405.1"/>
    </source>
</evidence>
<evidence type="ECO:0000313" key="2">
    <source>
        <dbReference type="EMBL" id="ANW91520.1"/>
    </source>
</evidence>
<feature type="compositionally biased region" description="Basic residues" evidence="1">
    <location>
        <begin position="37"/>
        <end position="49"/>
    </location>
</feature>
<dbReference type="AlphaFoldDB" id="A0A0Y5QLC2"/>
<reference evidence="4" key="5">
    <citation type="submission" date="2017-09" db="EMBL/GenBank/DDBJ databases">
        <authorList>
            <person name="Kretz C."/>
            <person name="Retchless A."/>
            <person name="Wang X."/>
        </authorList>
    </citation>
    <scope>NUCLEOTIDE SEQUENCE</scope>
    <source>
        <strain evidence="4">M26503</strain>
    </source>
</reference>